<evidence type="ECO:0000256" key="7">
    <source>
        <dbReference type="SAM" id="MobiDB-lite"/>
    </source>
</evidence>
<feature type="domain" description="Lipoyl-binding" evidence="8">
    <location>
        <begin position="163"/>
        <end position="238"/>
    </location>
</feature>
<dbReference type="RefSeq" id="WP_380054222.1">
    <property type="nucleotide sequence ID" value="NZ_JBHLTC010000038.1"/>
</dbReference>
<dbReference type="Gene3D" id="4.10.320.10">
    <property type="entry name" value="E3-binding domain"/>
    <property type="match status" value="1"/>
</dbReference>
<dbReference type="PANTHER" id="PTHR43178">
    <property type="entry name" value="DIHYDROLIPOAMIDE ACETYLTRANSFERASE COMPONENT OF PYRUVATE DEHYDROGENASE COMPLEX"/>
    <property type="match status" value="1"/>
</dbReference>
<dbReference type="PROSITE" id="PS50968">
    <property type="entry name" value="BIOTINYL_LIPOYL"/>
    <property type="match status" value="2"/>
</dbReference>
<feature type="domain" description="Peripheral subunit-binding (PSBD)" evidence="9">
    <location>
        <begin position="358"/>
        <end position="395"/>
    </location>
</feature>
<feature type="compositionally biased region" description="Low complexity" evidence="7">
    <location>
        <begin position="271"/>
        <end position="312"/>
    </location>
</feature>
<feature type="compositionally biased region" description="Low complexity" evidence="7">
    <location>
        <begin position="329"/>
        <end position="346"/>
    </location>
</feature>
<dbReference type="Proteomes" id="UP001589890">
    <property type="component" value="Unassembled WGS sequence"/>
</dbReference>
<evidence type="ECO:0000256" key="2">
    <source>
        <dbReference type="ARBA" id="ARBA00007317"/>
    </source>
</evidence>
<dbReference type="SUPFAM" id="SSF52777">
    <property type="entry name" value="CoA-dependent acyltransferases"/>
    <property type="match status" value="1"/>
</dbReference>
<dbReference type="SUPFAM" id="SSF51230">
    <property type="entry name" value="Single hybrid motif"/>
    <property type="match status" value="2"/>
</dbReference>
<accession>A0ABV6QUG1</accession>
<dbReference type="InterPro" id="IPR000089">
    <property type="entry name" value="Biotin_lipoyl"/>
</dbReference>
<protein>
    <recommendedName>
        <fullName evidence="6">Dihydrolipoamide acetyltransferase component of pyruvate dehydrogenase complex</fullName>
        <ecNumber evidence="6">2.3.1.-</ecNumber>
    </recommendedName>
</protein>
<dbReference type="InterPro" id="IPR036625">
    <property type="entry name" value="E3-bd_dom_sf"/>
</dbReference>
<reference evidence="10 11" key="1">
    <citation type="submission" date="2024-09" db="EMBL/GenBank/DDBJ databases">
        <authorList>
            <person name="Sun Q."/>
            <person name="Mori K."/>
        </authorList>
    </citation>
    <scope>NUCLEOTIDE SEQUENCE [LARGE SCALE GENOMIC DNA]</scope>
    <source>
        <strain evidence="10 11">CGMCC 1.15906</strain>
    </source>
</reference>
<dbReference type="Pfam" id="PF00364">
    <property type="entry name" value="Biotin_lipoyl"/>
    <property type="match status" value="2"/>
</dbReference>
<evidence type="ECO:0000259" key="9">
    <source>
        <dbReference type="PROSITE" id="PS51826"/>
    </source>
</evidence>
<dbReference type="InterPro" id="IPR001078">
    <property type="entry name" value="2-oxoacid_DH_actylTfrase"/>
</dbReference>
<evidence type="ECO:0000256" key="1">
    <source>
        <dbReference type="ARBA" id="ARBA00001938"/>
    </source>
</evidence>
<dbReference type="PROSITE" id="PS51826">
    <property type="entry name" value="PSBD"/>
    <property type="match status" value="1"/>
</dbReference>
<evidence type="ECO:0000256" key="4">
    <source>
        <dbReference type="ARBA" id="ARBA00022823"/>
    </source>
</evidence>
<dbReference type="InterPro" id="IPR011053">
    <property type="entry name" value="Single_hybrid_motif"/>
</dbReference>
<dbReference type="NCBIfam" id="TIGR02927">
    <property type="entry name" value="SucB_Actino"/>
    <property type="match status" value="1"/>
</dbReference>
<feature type="domain" description="Lipoyl-binding" evidence="8">
    <location>
        <begin position="2"/>
        <end position="77"/>
    </location>
</feature>
<dbReference type="CDD" id="cd06849">
    <property type="entry name" value="lipoyl_domain"/>
    <property type="match status" value="2"/>
</dbReference>
<name>A0ABV6QUG1_9ACTN</name>
<evidence type="ECO:0000256" key="3">
    <source>
        <dbReference type="ARBA" id="ARBA00022679"/>
    </source>
</evidence>
<feature type="region of interest" description="Disordered" evidence="7">
    <location>
        <begin position="329"/>
        <end position="357"/>
    </location>
</feature>
<dbReference type="EMBL" id="JBHLTC010000038">
    <property type="protein sequence ID" value="MFC0628269.1"/>
    <property type="molecule type" value="Genomic_DNA"/>
</dbReference>
<gene>
    <name evidence="10" type="primary">sucB</name>
    <name evidence="10" type="ORF">ACFFGN_29640</name>
</gene>
<feature type="region of interest" description="Disordered" evidence="7">
    <location>
        <begin position="78"/>
        <end position="169"/>
    </location>
</feature>
<feature type="compositionally biased region" description="Low complexity" evidence="7">
    <location>
        <begin position="245"/>
        <end position="255"/>
    </location>
</feature>
<dbReference type="SUPFAM" id="SSF47005">
    <property type="entry name" value="Peripheral subunit-binding domain of 2-oxo acid dehydrogenase complex"/>
    <property type="match status" value="1"/>
</dbReference>
<comment type="cofactor">
    <cofactor evidence="1 6">
        <name>(R)-lipoate</name>
        <dbReference type="ChEBI" id="CHEBI:83088"/>
    </cofactor>
</comment>
<evidence type="ECO:0000256" key="5">
    <source>
        <dbReference type="ARBA" id="ARBA00023315"/>
    </source>
</evidence>
<keyword evidence="3 6" id="KW-0808">Transferase</keyword>
<keyword evidence="4 6" id="KW-0450">Lipoyl</keyword>
<dbReference type="InterPro" id="IPR003016">
    <property type="entry name" value="2-oxoA_DH_lipoyl-BS"/>
</dbReference>
<dbReference type="InterPro" id="IPR004167">
    <property type="entry name" value="PSBD"/>
</dbReference>
<evidence type="ECO:0000259" key="8">
    <source>
        <dbReference type="PROSITE" id="PS50968"/>
    </source>
</evidence>
<dbReference type="PANTHER" id="PTHR43178:SF5">
    <property type="entry name" value="LIPOAMIDE ACYLTRANSFERASE COMPONENT OF BRANCHED-CHAIN ALPHA-KETO ACID DEHYDROGENASE COMPLEX, MITOCHONDRIAL"/>
    <property type="match status" value="1"/>
</dbReference>
<feature type="compositionally biased region" description="Low complexity" evidence="7">
    <location>
        <begin position="89"/>
        <end position="158"/>
    </location>
</feature>
<organism evidence="10 11">
    <name type="scientific">Kribbella deserti</name>
    <dbReference type="NCBI Taxonomy" id="1926257"/>
    <lineage>
        <taxon>Bacteria</taxon>
        <taxon>Bacillati</taxon>
        <taxon>Actinomycetota</taxon>
        <taxon>Actinomycetes</taxon>
        <taxon>Propionibacteriales</taxon>
        <taxon>Kribbellaceae</taxon>
        <taxon>Kribbella</taxon>
    </lineage>
</organism>
<comment type="similarity">
    <text evidence="2 6">Belongs to the 2-oxoacid dehydrogenase family.</text>
</comment>
<dbReference type="InterPro" id="IPR014276">
    <property type="entry name" value="2-oxoglutarate_DH_E2"/>
</dbReference>
<dbReference type="Gene3D" id="3.30.559.10">
    <property type="entry name" value="Chloramphenicol acetyltransferase-like domain"/>
    <property type="match status" value="1"/>
</dbReference>
<evidence type="ECO:0000313" key="10">
    <source>
        <dbReference type="EMBL" id="MFC0628269.1"/>
    </source>
</evidence>
<dbReference type="InterPro" id="IPR050743">
    <property type="entry name" value="2-oxoacid_DH_E2_comp"/>
</dbReference>
<evidence type="ECO:0000313" key="11">
    <source>
        <dbReference type="Proteomes" id="UP001589890"/>
    </source>
</evidence>
<keyword evidence="11" id="KW-1185">Reference proteome</keyword>
<keyword evidence="5 6" id="KW-0012">Acyltransferase</keyword>
<feature type="region of interest" description="Disordered" evidence="7">
    <location>
        <begin position="245"/>
        <end position="312"/>
    </location>
</feature>
<dbReference type="EC" id="2.3.1.-" evidence="6"/>
<dbReference type="Pfam" id="PF02817">
    <property type="entry name" value="E3_binding"/>
    <property type="match status" value="1"/>
</dbReference>
<dbReference type="Gene3D" id="2.40.50.100">
    <property type="match status" value="2"/>
</dbReference>
<proteinExistence type="inferred from homology"/>
<dbReference type="PROSITE" id="PS00189">
    <property type="entry name" value="LIPOYL"/>
    <property type="match status" value="2"/>
</dbReference>
<sequence length="662" mass="66792">MPTSVSLPALGESVTEGTVTRWLKQVGDTVAVDEPLLEVSTDKVDTEIPSPVAGTLLEIKAAEDETVEVGAELAVIGDAGESTGGSSDAPAAESAPAEAAPAEAPAAESAPAEAAPAAEAPAAQAAPEQQAPAQEAQAESAPAQEAPAQEAPAAPAASGSGGGTSVTLPALGESVTEGTVTRWLKQVGDDVAVDEPLLEVSTDKVDTEIPSPVAGKLLEIKVAEDETVEVGAELAIVGAAGSAPAESAAPAAPAPKQEEKPAPAPEPTPAPAAQAPAPQAPAQQAPAQQAPAAPAQQAPAAPAQQAPAAQAPVAQAPVAQAPVAQAPVAQAPAQQAPAAQAPSSTASSNGAAGDGPNYVTPLVRKLATEHGVNLDSVKGTGVGGRIRKQDVLAAAEAQKAAAAAAPAGSPSDAAPAAAKAPVQVSPLRGTTEKMSRIRKAIANHMVNSLHVSAQLTTVVEVDVTEIAKLRNAKKAEFEAREGVKLSFLPFFVQAAVDALKQYPKLNASIDDEKGEVTYHGAEHIGIAVDAEKGLMVPVVHNAGDMNIAGLAKKISDLAERTRTNKVLPDEMAGGTFTITNTGSRGALFDTPILNQPQVGMLGTGAVVKRPVVLSDPKIGETIAIRQMVYLALTYDHRLVDGADAARYLTAVKQRLEEAQFDV</sequence>
<dbReference type="InterPro" id="IPR023213">
    <property type="entry name" value="CAT-like_dom_sf"/>
</dbReference>
<dbReference type="Pfam" id="PF00198">
    <property type="entry name" value="2-oxoacid_dh"/>
    <property type="match status" value="1"/>
</dbReference>
<comment type="caution">
    <text evidence="10">The sequence shown here is derived from an EMBL/GenBank/DDBJ whole genome shotgun (WGS) entry which is preliminary data.</text>
</comment>
<evidence type="ECO:0000256" key="6">
    <source>
        <dbReference type="RuleBase" id="RU003423"/>
    </source>
</evidence>